<sequence length="97" mass="11207">MKTISKLGIMCALAGSVFLSSCASEGYVTDQPVEPVYTRPAAPYANAYWVPGEWVWRGNRYVYRNGFYARPRAQRVYVQGAWVHSTRGYVWRKGHWR</sequence>
<gene>
    <name evidence="2" type="ORF">EPL05_08740</name>
</gene>
<dbReference type="PROSITE" id="PS51257">
    <property type="entry name" value="PROKAR_LIPOPROTEIN"/>
    <property type="match status" value="1"/>
</dbReference>
<feature type="signal peptide" evidence="1">
    <location>
        <begin position="1"/>
        <end position="23"/>
    </location>
</feature>
<dbReference type="OrthoDB" id="799289at2"/>
<evidence type="ECO:0008006" key="4">
    <source>
        <dbReference type="Google" id="ProtNLM"/>
    </source>
</evidence>
<name>A0A444MS10_9SPHI</name>
<dbReference type="RefSeq" id="WP_128533816.1">
    <property type="nucleotide sequence ID" value="NZ_SBIW01000003.1"/>
</dbReference>
<proteinExistence type="predicted"/>
<dbReference type="Proteomes" id="UP000286701">
    <property type="component" value="Unassembled WGS sequence"/>
</dbReference>
<dbReference type="Pfam" id="PF12779">
    <property type="entry name" value="WXXGXW"/>
    <property type="match status" value="2"/>
</dbReference>
<evidence type="ECO:0000313" key="2">
    <source>
        <dbReference type="EMBL" id="RWY54383.1"/>
    </source>
</evidence>
<dbReference type="EMBL" id="SBIW01000003">
    <property type="protein sequence ID" value="RWY54383.1"/>
    <property type="molecule type" value="Genomic_DNA"/>
</dbReference>
<accession>A0A444MS10</accession>
<dbReference type="AlphaFoldDB" id="A0A444MS10"/>
<protein>
    <recommendedName>
        <fullName evidence="4">YXWGXW repeat-containing protein</fullName>
    </recommendedName>
</protein>
<keyword evidence="1" id="KW-0732">Signal</keyword>
<comment type="caution">
    <text evidence="2">The sequence shown here is derived from an EMBL/GenBank/DDBJ whole genome shotgun (WGS) entry which is preliminary data.</text>
</comment>
<dbReference type="InterPro" id="IPR024447">
    <property type="entry name" value="YXWGXW_rpt"/>
</dbReference>
<organism evidence="2 3">
    <name type="scientific">Mucilaginibacter gilvus</name>
    <dbReference type="NCBI Taxonomy" id="2305909"/>
    <lineage>
        <taxon>Bacteria</taxon>
        <taxon>Pseudomonadati</taxon>
        <taxon>Bacteroidota</taxon>
        <taxon>Sphingobacteriia</taxon>
        <taxon>Sphingobacteriales</taxon>
        <taxon>Sphingobacteriaceae</taxon>
        <taxon>Mucilaginibacter</taxon>
    </lineage>
</organism>
<reference evidence="2 3" key="1">
    <citation type="submission" date="2019-01" db="EMBL/GenBank/DDBJ databases">
        <title>Mucilaginibacter antarcticum sp. nov., isolated from antarctic soil.</title>
        <authorList>
            <person name="Yan Y.-Q."/>
            <person name="Du Z.-J."/>
        </authorList>
    </citation>
    <scope>NUCLEOTIDE SEQUENCE [LARGE SCALE GENOMIC DNA]</scope>
    <source>
        <strain evidence="2 3">F01003</strain>
    </source>
</reference>
<feature type="chain" id="PRO_5019520182" description="YXWGXW repeat-containing protein" evidence="1">
    <location>
        <begin position="24"/>
        <end position="97"/>
    </location>
</feature>
<evidence type="ECO:0000313" key="3">
    <source>
        <dbReference type="Proteomes" id="UP000286701"/>
    </source>
</evidence>
<evidence type="ECO:0000256" key="1">
    <source>
        <dbReference type="SAM" id="SignalP"/>
    </source>
</evidence>
<keyword evidence="3" id="KW-1185">Reference proteome</keyword>